<dbReference type="EMBL" id="LTAZ01000005">
    <property type="protein sequence ID" value="KYH25673.1"/>
    <property type="molecule type" value="Genomic_DNA"/>
</dbReference>
<sequence length="125" mass="13851">MSTDDADGSVQGPVPPARVTDASVVDRPEDALKGVSIAATNARLLNAYLDPDGLVVKDCYTWEHVKRKYYYEADGSVPLDSTGDPVPFDPSELLGFSPCERRRPFARARRPRARFRLSLRNEPST</sequence>
<evidence type="ECO:0000313" key="2">
    <source>
        <dbReference type="EMBL" id="KYH25673.1"/>
    </source>
</evidence>
<dbReference type="Proteomes" id="UP000075321">
    <property type="component" value="Unassembled WGS sequence"/>
</dbReference>
<reference evidence="2 3" key="1">
    <citation type="submission" date="2016-02" db="EMBL/GenBank/DDBJ databases">
        <title>Genome sequence of Halalkalicoccus paucihalophilus DSM 24557.</title>
        <authorList>
            <person name="Poehlein A."/>
            <person name="Daniel R."/>
        </authorList>
    </citation>
    <scope>NUCLEOTIDE SEQUENCE [LARGE SCALE GENOMIC DNA]</scope>
    <source>
        <strain evidence="2 3">DSM 24557</strain>
    </source>
</reference>
<dbReference type="PATRIC" id="fig|1008153.3.peg.2398"/>
<comment type="caution">
    <text evidence="2">The sequence shown here is derived from an EMBL/GenBank/DDBJ whole genome shotgun (WGS) entry which is preliminary data.</text>
</comment>
<protein>
    <submittedName>
        <fullName evidence="2">Uncharacterized protein</fullName>
    </submittedName>
</protein>
<accession>A0A151ADK1</accession>
<proteinExistence type="predicted"/>
<gene>
    <name evidence="2" type="ORF">HAPAU_23480</name>
</gene>
<organism evidence="2 3">
    <name type="scientific">Halalkalicoccus paucihalophilus</name>
    <dbReference type="NCBI Taxonomy" id="1008153"/>
    <lineage>
        <taxon>Archaea</taxon>
        <taxon>Methanobacteriati</taxon>
        <taxon>Methanobacteriota</taxon>
        <taxon>Stenosarchaea group</taxon>
        <taxon>Halobacteria</taxon>
        <taxon>Halobacteriales</taxon>
        <taxon>Halococcaceae</taxon>
        <taxon>Halalkalicoccus</taxon>
    </lineage>
</organism>
<evidence type="ECO:0000313" key="3">
    <source>
        <dbReference type="Proteomes" id="UP000075321"/>
    </source>
</evidence>
<keyword evidence="3" id="KW-1185">Reference proteome</keyword>
<dbReference type="AlphaFoldDB" id="A0A151ADK1"/>
<name>A0A151ADK1_9EURY</name>
<feature type="region of interest" description="Disordered" evidence="1">
    <location>
        <begin position="1"/>
        <end position="25"/>
    </location>
</feature>
<evidence type="ECO:0000256" key="1">
    <source>
        <dbReference type="SAM" id="MobiDB-lite"/>
    </source>
</evidence>